<protein>
    <submittedName>
        <fullName evidence="1">Uncharacterized protein</fullName>
    </submittedName>
</protein>
<evidence type="ECO:0000313" key="1">
    <source>
        <dbReference type="EMBL" id="KAF6200804.1"/>
    </source>
</evidence>
<gene>
    <name evidence="1" type="ORF">GE061_005250</name>
</gene>
<dbReference type="EMBL" id="WIXP02000013">
    <property type="protein sequence ID" value="KAF6200804.1"/>
    <property type="molecule type" value="Genomic_DNA"/>
</dbReference>
<dbReference type="Gene3D" id="2.40.10.10">
    <property type="entry name" value="Trypsin-like serine proteases"/>
    <property type="match status" value="1"/>
</dbReference>
<reference evidence="1" key="1">
    <citation type="journal article" date="2021" name="Mol. Ecol. Resour.">
        <title>Apolygus lucorum genome provides insights into omnivorousness and mesophyll feeding.</title>
        <authorList>
            <person name="Liu Y."/>
            <person name="Liu H."/>
            <person name="Wang H."/>
            <person name="Huang T."/>
            <person name="Liu B."/>
            <person name="Yang B."/>
            <person name="Yin L."/>
            <person name="Li B."/>
            <person name="Zhang Y."/>
            <person name="Zhang S."/>
            <person name="Jiang F."/>
            <person name="Zhang X."/>
            <person name="Ren Y."/>
            <person name="Wang B."/>
            <person name="Wang S."/>
            <person name="Lu Y."/>
            <person name="Wu K."/>
            <person name="Fan W."/>
            <person name="Wang G."/>
        </authorList>
    </citation>
    <scope>NUCLEOTIDE SEQUENCE</scope>
    <source>
        <strain evidence="1">12Hb</strain>
    </source>
</reference>
<evidence type="ECO:0000313" key="2">
    <source>
        <dbReference type="Proteomes" id="UP000466442"/>
    </source>
</evidence>
<accession>A0A6A4J564</accession>
<comment type="caution">
    <text evidence="1">The sequence shown here is derived from an EMBL/GenBank/DDBJ whole genome shotgun (WGS) entry which is preliminary data.</text>
</comment>
<dbReference type="InterPro" id="IPR009003">
    <property type="entry name" value="Peptidase_S1_PA"/>
</dbReference>
<dbReference type="InterPro" id="IPR043504">
    <property type="entry name" value="Peptidase_S1_PA_chymotrypsin"/>
</dbReference>
<proteinExistence type="predicted"/>
<name>A0A6A4J564_APOLU</name>
<dbReference type="Proteomes" id="UP000466442">
    <property type="component" value="Unassembled WGS sequence"/>
</dbReference>
<dbReference type="AlphaFoldDB" id="A0A6A4J564"/>
<sequence length="247" mass="28008">MRILLLSFLIFNGGVLGRASNRRVKRVIDGEVLDEEMNSPYGVLKYFVVIGNGHNCDISLPDGLAEFFGLPNTWGISIPTLGFVCRPKPHHLQCTGSLLTSFIVQTACHCVAEFDVKPNGTEFPVTKNVFENRFDIFPGNLKVEDIPSGAAPNRYLTHPKCYKDSNWKTMLHDYALIVLKTSFDDFRTTPAPVYPERDLVRLWTELQAKRKICLTIGFGSFKKEDNSASPILLHGWFRAWDYISCFR</sequence>
<organism evidence="1 2">
    <name type="scientific">Apolygus lucorum</name>
    <name type="common">Small green plant bug</name>
    <name type="synonym">Lygocoris lucorum</name>
    <dbReference type="NCBI Taxonomy" id="248454"/>
    <lineage>
        <taxon>Eukaryota</taxon>
        <taxon>Metazoa</taxon>
        <taxon>Ecdysozoa</taxon>
        <taxon>Arthropoda</taxon>
        <taxon>Hexapoda</taxon>
        <taxon>Insecta</taxon>
        <taxon>Pterygota</taxon>
        <taxon>Neoptera</taxon>
        <taxon>Paraneoptera</taxon>
        <taxon>Hemiptera</taxon>
        <taxon>Heteroptera</taxon>
        <taxon>Panheteroptera</taxon>
        <taxon>Cimicomorpha</taxon>
        <taxon>Miridae</taxon>
        <taxon>Mirini</taxon>
        <taxon>Apolygus</taxon>
    </lineage>
</organism>
<keyword evidence="2" id="KW-1185">Reference proteome</keyword>
<dbReference type="SUPFAM" id="SSF50494">
    <property type="entry name" value="Trypsin-like serine proteases"/>
    <property type="match status" value="1"/>
</dbReference>